<feature type="compositionally biased region" description="Basic residues" evidence="1">
    <location>
        <begin position="59"/>
        <end position="77"/>
    </location>
</feature>
<evidence type="ECO:0000313" key="2">
    <source>
        <dbReference type="EMBL" id="RQH00893.1"/>
    </source>
</evidence>
<feature type="region of interest" description="Disordered" evidence="1">
    <location>
        <begin position="54"/>
        <end position="92"/>
    </location>
</feature>
<protein>
    <submittedName>
        <fullName evidence="2">Uncharacterized protein</fullName>
    </submittedName>
</protein>
<dbReference type="AlphaFoldDB" id="A0A3N6NN24"/>
<name>A0A3N6NN24_NATCH</name>
<dbReference type="EMBL" id="REFZ01000005">
    <property type="protein sequence ID" value="RQH00893.1"/>
    <property type="molecule type" value="Genomic_DNA"/>
</dbReference>
<accession>A0A3N6NN24</accession>
<proteinExistence type="predicted"/>
<evidence type="ECO:0000256" key="1">
    <source>
        <dbReference type="SAM" id="MobiDB-lite"/>
    </source>
</evidence>
<comment type="caution">
    <text evidence="2">The sequence shown here is derived from an EMBL/GenBank/DDBJ whole genome shotgun (WGS) entry which is preliminary data.</text>
</comment>
<evidence type="ECO:0000313" key="3">
    <source>
        <dbReference type="Proteomes" id="UP000281431"/>
    </source>
</evidence>
<gene>
    <name evidence="2" type="ORF">EA472_09720</name>
</gene>
<organism evidence="2 3">
    <name type="scientific">Natrarchaeobius chitinivorans</name>
    <dbReference type="NCBI Taxonomy" id="1679083"/>
    <lineage>
        <taxon>Archaea</taxon>
        <taxon>Methanobacteriati</taxon>
        <taxon>Methanobacteriota</taxon>
        <taxon>Stenosarchaea group</taxon>
        <taxon>Halobacteria</taxon>
        <taxon>Halobacteriales</taxon>
        <taxon>Natrialbaceae</taxon>
        <taxon>Natrarchaeobius</taxon>
    </lineage>
</organism>
<reference evidence="2 3" key="1">
    <citation type="submission" date="2018-10" db="EMBL/GenBank/DDBJ databases">
        <title>Natrarchaeobius chitinivorans gen. nov., sp. nov., and Natrarchaeobius haloalkaliphilus sp. nov., alkaliphilic, chitin-utilizing haloarchaea from hypersaline alkaline lakes.</title>
        <authorList>
            <person name="Sorokin D.Y."/>
            <person name="Elcheninov A.G."/>
            <person name="Kostrikina N.A."/>
            <person name="Bale N.J."/>
            <person name="Sinninghe Damste J.S."/>
            <person name="Khijniak T.V."/>
            <person name="Kublanov I.V."/>
            <person name="Toshchakov S.V."/>
        </authorList>
    </citation>
    <scope>NUCLEOTIDE SEQUENCE [LARGE SCALE GENOMIC DNA]</scope>
    <source>
        <strain evidence="2 3">AArcht7</strain>
    </source>
</reference>
<sequence length="92" mass="10154">MELFPSAIRRDLDAITGFARVAVFRSESRTAGCLLRQSGNHSVGSDACAISGVEDRPASGKHRRRRSGRSVFRRRSGRRPEVVSHYRGVLAS</sequence>
<keyword evidence="3" id="KW-1185">Reference proteome</keyword>
<dbReference type="Proteomes" id="UP000281431">
    <property type="component" value="Unassembled WGS sequence"/>
</dbReference>